<comment type="caution">
    <text evidence="1">The sequence shown here is derived from an EMBL/GenBank/DDBJ whole genome shotgun (WGS) entry which is preliminary data.</text>
</comment>
<organism evidence="1 2">
    <name type="scientific">Pyxidicoccus fallax</name>
    <dbReference type="NCBI Taxonomy" id="394095"/>
    <lineage>
        <taxon>Bacteria</taxon>
        <taxon>Pseudomonadati</taxon>
        <taxon>Myxococcota</taxon>
        <taxon>Myxococcia</taxon>
        <taxon>Myxococcales</taxon>
        <taxon>Cystobacterineae</taxon>
        <taxon>Myxococcaceae</taxon>
        <taxon>Pyxidicoccus</taxon>
    </lineage>
</organism>
<dbReference type="AlphaFoldDB" id="A0A848LQE5"/>
<proteinExistence type="predicted"/>
<dbReference type="EMBL" id="JABBJJ010000210">
    <property type="protein sequence ID" value="NMO19862.1"/>
    <property type="molecule type" value="Genomic_DNA"/>
</dbReference>
<accession>A0A848LQE5</accession>
<keyword evidence="2" id="KW-1185">Reference proteome</keyword>
<dbReference type="RefSeq" id="WP_169349101.1">
    <property type="nucleotide sequence ID" value="NZ_JABBJJ010000210.1"/>
</dbReference>
<gene>
    <name evidence="1" type="ORF">HG543_34135</name>
</gene>
<protein>
    <submittedName>
        <fullName evidence="1">Uncharacterized protein</fullName>
    </submittedName>
</protein>
<evidence type="ECO:0000313" key="1">
    <source>
        <dbReference type="EMBL" id="NMO19862.1"/>
    </source>
</evidence>
<name>A0A848LQE5_9BACT</name>
<reference evidence="1 2" key="1">
    <citation type="submission" date="2020-04" db="EMBL/GenBank/DDBJ databases">
        <title>Draft genome of Pyxidicoccus fallax type strain.</title>
        <authorList>
            <person name="Whitworth D.E."/>
        </authorList>
    </citation>
    <scope>NUCLEOTIDE SEQUENCE [LARGE SCALE GENOMIC DNA]</scope>
    <source>
        <strain evidence="1 2">DSM 14698</strain>
    </source>
</reference>
<dbReference type="SUPFAM" id="SSF55486">
    <property type="entry name" value="Metalloproteases ('zincins'), catalytic domain"/>
    <property type="match status" value="1"/>
</dbReference>
<dbReference type="Proteomes" id="UP000518300">
    <property type="component" value="Unassembled WGS sequence"/>
</dbReference>
<evidence type="ECO:0000313" key="2">
    <source>
        <dbReference type="Proteomes" id="UP000518300"/>
    </source>
</evidence>
<sequence>MKAHSSSRPTTRKWAVGLALAAIPLFGFDRGCVTQPQTDILVTSPSVNVQGYIGRYDDNTLEWQENMAGWARMRVNGGAFMAWDQTDANNVWQQSAVPLPLGVNVLDGETWRSTPNGVVSGNIDDFILERKNDLVANGSQPVFLDWSAAGLDAELKAIATGTLNGPLTAAQQNAFVANVKAGVANFFTNAYAGTSVTLASAPGTGVHTVKFIVGDSCSLFGYSPGDYKNTNKTQTSHVLIGTFRCVLVDRLVSTTPAELTDTLAMRVEDVATAIGRTTAHEVGHSLGLTAEGETRLHGCGGSHNCEAYDDANPSDRFDVGHHIMDPGGSSKLYARIGQSNPNTRAKKTPYFERYGKSYLKLIHP</sequence>